<dbReference type="PROSITE" id="PS50888">
    <property type="entry name" value="BHLH"/>
    <property type="match status" value="1"/>
</dbReference>
<feature type="region of interest" description="Disordered" evidence="6">
    <location>
        <begin position="147"/>
        <end position="248"/>
    </location>
</feature>
<gene>
    <name evidence="8" type="ORF">THASP1DRAFT_32950</name>
</gene>
<dbReference type="STRING" id="78915.A0A4P9XIM3"/>
<dbReference type="PANTHER" id="PTHR10328">
    <property type="entry name" value="PROTEIN MAX MYC-ASSOCIATED FACTOR X"/>
    <property type="match status" value="1"/>
</dbReference>
<dbReference type="InterPro" id="IPR036638">
    <property type="entry name" value="HLH_DNA-bd_sf"/>
</dbReference>
<evidence type="ECO:0000256" key="1">
    <source>
        <dbReference type="ARBA" id="ARBA00023015"/>
    </source>
</evidence>
<dbReference type="AlphaFoldDB" id="A0A4P9XIM3"/>
<evidence type="ECO:0000313" key="9">
    <source>
        <dbReference type="Proteomes" id="UP000271241"/>
    </source>
</evidence>
<name>A0A4P9XIM3_9FUNG</name>
<feature type="compositionally biased region" description="Polar residues" evidence="6">
    <location>
        <begin position="177"/>
        <end position="188"/>
    </location>
</feature>
<feature type="compositionally biased region" description="Acidic residues" evidence="6">
    <location>
        <begin position="208"/>
        <end position="221"/>
    </location>
</feature>
<dbReference type="GO" id="GO:0003700">
    <property type="term" value="F:DNA-binding transcription factor activity"/>
    <property type="evidence" value="ECO:0007669"/>
    <property type="project" value="TreeGrafter"/>
</dbReference>
<evidence type="ECO:0000313" key="8">
    <source>
        <dbReference type="EMBL" id="RKP05211.1"/>
    </source>
</evidence>
<feature type="compositionally biased region" description="Polar residues" evidence="6">
    <location>
        <begin position="223"/>
        <end position="232"/>
    </location>
</feature>
<sequence>MSISPINGGTIIQFPRTHNMPMALGQPGMQINPAAAAAAAAHAAAHQRMTVADSTIAKRNATNAQKRANHNAIERARRECLNSKFQELAHSIPSLSQVRRPSKSVIVQKSLEYIYNSKQRAESRDRELRSVKNENISLREEVDRLRRSLGLSPLPERPPTQSPEPEESDKIDGIDVSRTTSCESNGSLSAGAVASPCAMDGKRSPSTLDDEDDDDDDDDEYMSSRQSMQPHTPTAAGFPHNALMSEQP</sequence>
<proteinExistence type="predicted"/>
<accession>A0A4P9XIM3</accession>
<dbReference type="EMBL" id="KZ993218">
    <property type="protein sequence ID" value="RKP05211.1"/>
    <property type="molecule type" value="Genomic_DNA"/>
</dbReference>
<dbReference type="GO" id="GO:0090575">
    <property type="term" value="C:RNA polymerase II transcription regulator complex"/>
    <property type="evidence" value="ECO:0007669"/>
    <property type="project" value="TreeGrafter"/>
</dbReference>
<dbReference type="GO" id="GO:0003677">
    <property type="term" value="F:DNA binding"/>
    <property type="evidence" value="ECO:0007669"/>
    <property type="project" value="UniProtKB-KW"/>
</dbReference>
<dbReference type="PANTHER" id="PTHR10328:SF3">
    <property type="entry name" value="PROTEIN MAX"/>
    <property type="match status" value="1"/>
</dbReference>
<dbReference type="Proteomes" id="UP000271241">
    <property type="component" value="Unassembled WGS sequence"/>
</dbReference>
<evidence type="ECO:0000256" key="6">
    <source>
        <dbReference type="SAM" id="MobiDB-lite"/>
    </source>
</evidence>
<dbReference type="GO" id="GO:0046983">
    <property type="term" value="F:protein dimerization activity"/>
    <property type="evidence" value="ECO:0007669"/>
    <property type="project" value="InterPro"/>
</dbReference>
<keyword evidence="4" id="KW-0804">Transcription</keyword>
<evidence type="ECO:0000256" key="5">
    <source>
        <dbReference type="ARBA" id="ARBA00023242"/>
    </source>
</evidence>
<keyword evidence="3" id="KW-0010">Activator</keyword>
<keyword evidence="2" id="KW-0238">DNA-binding</keyword>
<feature type="domain" description="BHLH" evidence="7">
    <location>
        <begin position="65"/>
        <end position="117"/>
    </location>
</feature>
<protein>
    <recommendedName>
        <fullName evidence="7">BHLH domain-containing protein</fullName>
    </recommendedName>
</protein>
<evidence type="ECO:0000259" key="7">
    <source>
        <dbReference type="PROSITE" id="PS50888"/>
    </source>
</evidence>
<dbReference type="SMART" id="SM00353">
    <property type="entry name" value="HLH"/>
    <property type="match status" value="1"/>
</dbReference>
<dbReference type="SUPFAM" id="SSF47459">
    <property type="entry name" value="HLH, helix-loop-helix DNA-binding domain"/>
    <property type="match status" value="1"/>
</dbReference>
<dbReference type="InterPro" id="IPR011598">
    <property type="entry name" value="bHLH_dom"/>
</dbReference>
<keyword evidence="9" id="KW-1185">Reference proteome</keyword>
<keyword evidence="5" id="KW-0539">Nucleus</keyword>
<dbReference type="Pfam" id="PF00010">
    <property type="entry name" value="HLH"/>
    <property type="match status" value="1"/>
</dbReference>
<dbReference type="GO" id="GO:0045944">
    <property type="term" value="P:positive regulation of transcription by RNA polymerase II"/>
    <property type="evidence" value="ECO:0007669"/>
    <property type="project" value="TreeGrafter"/>
</dbReference>
<organism evidence="8 9">
    <name type="scientific">Thamnocephalis sphaerospora</name>
    <dbReference type="NCBI Taxonomy" id="78915"/>
    <lineage>
        <taxon>Eukaryota</taxon>
        <taxon>Fungi</taxon>
        <taxon>Fungi incertae sedis</taxon>
        <taxon>Zoopagomycota</taxon>
        <taxon>Zoopagomycotina</taxon>
        <taxon>Zoopagomycetes</taxon>
        <taxon>Zoopagales</taxon>
        <taxon>Sigmoideomycetaceae</taxon>
        <taxon>Thamnocephalis</taxon>
    </lineage>
</organism>
<evidence type="ECO:0000256" key="3">
    <source>
        <dbReference type="ARBA" id="ARBA00023159"/>
    </source>
</evidence>
<keyword evidence="1" id="KW-0805">Transcription regulation</keyword>
<dbReference type="Gene3D" id="4.10.280.10">
    <property type="entry name" value="Helix-loop-helix DNA-binding domain"/>
    <property type="match status" value="1"/>
</dbReference>
<reference evidence="9" key="1">
    <citation type="journal article" date="2018" name="Nat. Microbiol.">
        <title>Leveraging single-cell genomics to expand the fungal tree of life.</title>
        <authorList>
            <person name="Ahrendt S.R."/>
            <person name="Quandt C.A."/>
            <person name="Ciobanu D."/>
            <person name="Clum A."/>
            <person name="Salamov A."/>
            <person name="Andreopoulos B."/>
            <person name="Cheng J.F."/>
            <person name="Woyke T."/>
            <person name="Pelin A."/>
            <person name="Henrissat B."/>
            <person name="Reynolds N.K."/>
            <person name="Benny G.L."/>
            <person name="Smith M.E."/>
            <person name="James T.Y."/>
            <person name="Grigoriev I.V."/>
        </authorList>
    </citation>
    <scope>NUCLEOTIDE SEQUENCE [LARGE SCALE GENOMIC DNA]</scope>
    <source>
        <strain evidence="9">RSA 1356</strain>
    </source>
</reference>
<feature type="non-terminal residue" evidence="8">
    <location>
        <position position="248"/>
    </location>
</feature>
<evidence type="ECO:0000256" key="4">
    <source>
        <dbReference type="ARBA" id="ARBA00023163"/>
    </source>
</evidence>
<evidence type="ECO:0000256" key="2">
    <source>
        <dbReference type="ARBA" id="ARBA00023125"/>
    </source>
</evidence>
<dbReference type="OrthoDB" id="8964853at2759"/>